<evidence type="ECO:0000313" key="3">
    <source>
        <dbReference type="Proteomes" id="UP000075424"/>
    </source>
</evidence>
<evidence type="ECO:0000313" key="4">
    <source>
        <dbReference type="Proteomes" id="UP000075517"/>
    </source>
</evidence>
<protein>
    <submittedName>
        <fullName evidence="2">Long-chain-fatty-acid--CoA ligase</fullName>
        <ecNumber evidence="2">6.2.1.3</ecNumber>
    </submittedName>
</protein>
<dbReference type="PATRIC" id="fig|1422.17.peg.143"/>
<dbReference type="AlphaFoldDB" id="A0A150NB76"/>
<dbReference type="Proteomes" id="UP000075517">
    <property type="component" value="Unassembled WGS sequence"/>
</dbReference>
<dbReference type="RefSeq" id="WP_155266792.1">
    <property type="nucleotide sequence ID" value="NZ_CBCSGJ010000055.1"/>
</dbReference>
<dbReference type="EC" id="6.2.1.3" evidence="2"/>
<dbReference type="GO" id="GO:0004467">
    <property type="term" value="F:long-chain fatty acid-CoA ligase activity"/>
    <property type="evidence" value="ECO:0007669"/>
    <property type="project" value="UniProtKB-EC"/>
</dbReference>
<dbReference type="OrthoDB" id="9757771at2"/>
<accession>A0A150NB76</accession>
<comment type="caution">
    <text evidence="2">The sequence shown here is derived from an EMBL/GenBank/DDBJ whole genome shotgun (WGS) entry which is preliminary data.</text>
</comment>
<dbReference type="EMBL" id="LQYY01000079">
    <property type="protein sequence ID" value="KYD33908.1"/>
    <property type="molecule type" value="Genomic_DNA"/>
</dbReference>
<dbReference type="GeneID" id="89612185"/>
<sequence>MHKNESRLSVLIGAVFLMATSAIALGLATLPFFHVTGMVHSMHVPIFAG</sequence>
<dbReference type="Proteomes" id="UP000075424">
    <property type="component" value="Unassembled WGS sequence"/>
</dbReference>
<reference evidence="3 4" key="1">
    <citation type="submission" date="2016-01" db="EMBL/GenBank/DDBJ databases">
        <title>Draft Genome Sequences of Seven Thermophilic Sporeformers Isolated from Foods.</title>
        <authorList>
            <person name="Berendsen E.M."/>
            <person name="Wells-Bennik M.H."/>
            <person name="Krawcyk A.O."/>
            <person name="De Jong A."/>
            <person name="Holsappel S."/>
            <person name="Eijlander R.T."/>
            <person name="Kuipers O.P."/>
        </authorList>
    </citation>
    <scope>NUCLEOTIDE SEQUENCE [LARGE SCALE GENOMIC DNA]</scope>
    <source>
        <strain evidence="1 3">B4109</strain>
        <strain evidence="2 4">B4114</strain>
    </source>
</reference>
<gene>
    <name evidence="1" type="ORF">B4109_1306</name>
    <name evidence="2" type="ORF">B4114_1334</name>
</gene>
<keyword evidence="2" id="KW-0436">Ligase</keyword>
<evidence type="ECO:0000313" key="2">
    <source>
        <dbReference type="EMBL" id="KYD33908.1"/>
    </source>
</evidence>
<organism evidence="2 4">
    <name type="scientific">Geobacillus stearothermophilus</name>
    <name type="common">Bacillus stearothermophilus</name>
    <dbReference type="NCBI Taxonomy" id="1422"/>
    <lineage>
        <taxon>Bacteria</taxon>
        <taxon>Bacillati</taxon>
        <taxon>Bacillota</taxon>
        <taxon>Bacilli</taxon>
        <taxon>Bacillales</taxon>
        <taxon>Anoxybacillaceae</taxon>
        <taxon>Geobacillus</taxon>
    </lineage>
</organism>
<evidence type="ECO:0000313" key="1">
    <source>
        <dbReference type="EMBL" id="KYD22387.1"/>
    </source>
</evidence>
<proteinExistence type="predicted"/>
<name>A0A150NB76_GEOSE</name>
<dbReference type="EMBL" id="LQYV01000125">
    <property type="protein sequence ID" value="KYD22387.1"/>
    <property type="molecule type" value="Genomic_DNA"/>
</dbReference>